<name>A0A239ALX3_9PSED</name>
<dbReference type="RefSeq" id="WP_089359114.1">
    <property type="nucleotide sequence ID" value="NZ_FZOG01000001.1"/>
</dbReference>
<reference evidence="4" key="1">
    <citation type="submission" date="2017-06" db="EMBL/GenBank/DDBJ databases">
        <authorList>
            <person name="Varghese N."/>
            <person name="Submissions S."/>
        </authorList>
    </citation>
    <scope>NUCLEOTIDE SEQUENCE [LARGE SCALE GENOMIC DNA]</scope>
    <source>
        <strain evidence="4">CIP 108523</strain>
    </source>
</reference>
<keyword evidence="4" id="KW-1185">Reference proteome</keyword>
<organism evidence="3 4">
    <name type="scientific">Pseudomonas segetis</name>
    <dbReference type="NCBI Taxonomy" id="298908"/>
    <lineage>
        <taxon>Bacteria</taxon>
        <taxon>Pseudomonadati</taxon>
        <taxon>Pseudomonadota</taxon>
        <taxon>Gammaproteobacteria</taxon>
        <taxon>Pseudomonadales</taxon>
        <taxon>Pseudomonadaceae</taxon>
        <taxon>Pseudomonas</taxon>
    </lineage>
</organism>
<dbReference type="AlphaFoldDB" id="A0A239ALX3"/>
<evidence type="ECO:0000313" key="3">
    <source>
        <dbReference type="EMBL" id="SNR96064.1"/>
    </source>
</evidence>
<gene>
    <name evidence="3" type="ORF">SAMN05216255_1270</name>
</gene>
<proteinExistence type="predicted"/>
<evidence type="ECO:0000256" key="1">
    <source>
        <dbReference type="SAM" id="MobiDB-lite"/>
    </source>
</evidence>
<feature type="compositionally biased region" description="Polar residues" evidence="1">
    <location>
        <begin position="41"/>
        <end position="59"/>
    </location>
</feature>
<dbReference type="EMBL" id="FZOG01000001">
    <property type="protein sequence ID" value="SNR96064.1"/>
    <property type="molecule type" value="Genomic_DNA"/>
</dbReference>
<dbReference type="Proteomes" id="UP000242915">
    <property type="component" value="Unassembled WGS sequence"/>
</dbReference>
<evidence type="ECO:0000256" key="2">
    <source>
        <dbReference type="SAM" id="SignalP"/>
    </source>
</evidence>
<evidence type="ECO:0008006" key="5">
    <source>
        <dbReference type="Google" id="ProtNLM"/>
    </source>
</evidence>
<feature type="chain" id="PRO_5013009053" description="Secreted protein" evidence="2">
    <location>
        <begin position="25"/>
        <end position="68"/>
    </location>
</feature>
<protein>
    <recommendedName>
        <fullName evidence="5">Secreted protein</fullName>
    </recommendedName>
</protein>
<feature type="signal peptide" evidence="2">
    <location>
        <begin position="1"/>
        <end position="24"/>
    </location>
</feature>
<evidence type="ECO:0000313" key="4">
    <source>
        <dbReference type="Proteomes" id="UP000242915"/>
    </source>
</evidence>
<feature type="region of interest" description="Disordered" evidence="1">
    <location>
        <begin position="41"/>
        <end position="68"/>
    </location>
</feature>
<keyword evidence="2" id="KW-0732">Signal</keyword>
<sequence>MKPYLIFASTLCAFAFLFSQISQAEESASFVARNERVQAQANNNAQRETLAKQSQTVSKKQSETTKDS</sequence>
<accession>A0A239ALX3</accession>